<keyword evidence="2 7" id="KW-0813">Transport</keyword>
<evidence type="ECO:0000256" key="5">
    <source>
        <dbReference type="ARBA" id="ARBA00022989"/>
    </source>
</evidence>
<dbReference type="RefSeq" id="WP_268057835.1">
    <property type="nucleotide sequence ID" value="NZ_JAPOHA010000005.1"/>
</dbReference>
<evidence type="ECO:0000256" key="1">
    <source>
        <dbReference type="ARBA" id="ARBA00004651"/>
    </source>
</evidence>
<dbReference type="InterPro" id="IPR000515">
    <property type="entry name" value="MetI-like"/>
</dbReference>
<dbReference type="SUPFAM" id="SSF161098">
    <property type="entry name" value="MetI-like"/>
    <property type="match status" value="1"/>
</dbReference>
<reference evidence="9 10" key="1">
    <citation type="submission" date="2022-11" db="EMBL/GenBank/DDBJ databases">
        <authorList>
            <person name="Caiyu Z."/>
        </authorList>
    </citation>
    <scope>NUCLEOTIDE SEQUENCE [LARGE SCALE GENOMIC DNA]</scope>
    <source>
        <strain evidence="9 10">YR-4</strain>
    </source>
</reference>
<keyword evidence="4 7" id="KW-0812">Transmembrane</keyword>
<feature type="domain" description="ABC transmembrane type-1" evidence="8">
    <location>
        <begin position="78"/>
        <end position="275"/>
    </location>
</feature>
<keyword evidence="6 7" id="KW-0472">Membrane</keyword>
<dbReference type="CDD" id="cd06261">
    <property type="entry name" value="TM_PBP2"/>
    <property type="match status" value="1"/>
</dbReference>
<evidence type="ECO:0000256" key="7">
    <source>
        <dbReference type="RuleBase" id="RU363032"/>
    </source>
</evidence>
<dbReference type="Proteomes" id="UP001082703">
    <property type="component" value="Unassembled WGS sequence"/>
</dbReference>
<keyword evidence="10" id="KW-1185">Reference proteome</keyword>
<feature type="transmembrane region" description="Helical" evidence="7">
    <location>
        <begin position="149"/>
        <end position="175"/>
    </location>
</feature>
<dbReference type="Gene3D" id="1.10.3720.10">
    <property type="entry name" value="MetI-like"/>
    <property type="match status" value="1"/>
</dbReference>
<proteinExistence type="inferred from homology"/>
<comment type="subcellular location">
    <subcellularLocation>
        <location evidence="1 7">Cell membrane</location>
        <topology evidence="1 7">Multi-pass membrane protein</topology>
    </subcellularLocation>
</comment>
<dbReference type="InterPro" id="IPR035906">
    <property type="entry name" value="MetI-like_sf"/>
</dbReference>
<dbReference type="EMBL" id="JAPOHA010000005">
    <property type="protein sequence ID" value="MCY1713797.1"/>
    <property type="molecule type" value="Genomic_DNA"/>
</dbReference>
<evidence type="ECO:0000256" key="2">
    <source>
        <dbReference type="ARBA" id="ARBA00022448"/>
    </source>
</evidence>
<feature type="transmembrane region" description="Helical" evidence="7">
    <location>
        <begin position="196"/>
        <end position="221"/>
    </location>
</feature>
<accession>A0ABT4BSB4</accession>
<dbReference type="PANTHER" id="PTHR43744">
    <property type="entry name" value="ABC TRANSPORTER PERMEASE PROTEIN MG189-RELATED-RELATED"/>
    <property type="match status" value="1"/>
</dbReference>
<feature type="transmembrane region" description="Helical" evidence="7">
    <location>
        <begin position="16"/>
        <end position="38"/>
    </location>
</feature>
<dbReference type="PANTHER" id="PTHR43744:SF8">
    <property type="entry name" value="SN-GLYCEROL-3-PHOSPHATE TRANSPORT SYSTEM PERMEASE PROTEIN UGPE"/>
    <property type="match status" value="1"/>
</dbReference>
<feature type="transmembrane region" description="Helical" evidence="7">
    <location>
        <begin position="116"/>
        <end position="134"/>
    </location>
</feature>
<dbReference type="Pfam" id="PF00528">
    <property type="entry name" value="BPD_transp_1"/>
    <property type="match status" value="1"/>
</dbReference>
<organism evidence="9 10">
    <name type="scientific">Caproiciproducens galactitolivorans</name>
    <dbReference type="NCBI Taxonomy" id="642589"/>
    <lineage>
        <taxon>Bacteria</taxon>
        <taxon>Bacillati</taxon>
        <taxon>Bacillota</taxon>
        <taxon>Clostridia</taxon>
        <taxon>Eubacteriales</taxon>
        <taxon>Acutalibacteraceae</taxon>
        <taxon>Caproiciproducens</taxon>
    </lineage>
</organism>
<evidence type="ECO:0000313" key="9">
    <source>
        <dbReference type="EMBL" id="MCY1713797.1"/>
    </source>
</evidence>
<keyword evidence="5 7" id="KW-1133">Transmembrane helix</keyword>
<comment type="caution">
    <text evidence="9">The sequence shown here is derived from an EMBL/GenBank/DDBJ whole genome shotgun (WGS) entry which is preliminary data.</text>
</comment>
<sequence>MTSASKRKKPVTVSKIIVYFLLIMWSLTTIYPFIWVIMNSFKKNAFIQQSSFTLPVGKRFTLLNFKTAFERIDIGNAYLNSLIISVVVTVLVIILAGLSAFALARYQFRGKKILENLIIASMMFPVFATIIPVFRMEYRWGIVNNQYDLISLLSVILPQVAGNLSFAIVVLRGYIQSLPIELEESAFLEGCNVVQIFTKIILPVAKPSFATVSIFTFLWSYNDLFTQMFFLDRPGTRTITLLLSQITSQAGTNYGFMNASVILVVIPVLIVYILLQKNIIKGMTIGAVKG</sequence>
<gene>
    <name evidence="9" type="ORF">OUY18_05975</name>
</gene>
<feature type="transmembrane region" description="Helical" evidence="7">
    <location>
        <begin position="82"/>
        <end position="104"/>
    </location>
</feature>
<evidence type="ECO:0000313" key="10">
    <source>
        <dbReference type="Proteomes" id="UP001082703"/>
    </source>
</evidence>
<evidence type="ECO:0000256" key="3">
    <source>
        <dbReference type="ARBA" id="ARBA00022475"/>
    </source>
</evidence>
<protein>
    <submittedName>
        <fullName evidence="9">Carbohydrate ABC transporter permease</fullName>
    </submittedName>
</protein>
<feature type="transmembrane region" description="Helical" evidence="7">
    <location>
        <begin position="254"/>
        <end position="275"/>
    </location>
</feature>
<dbReference type="PROSITE" id="PS50928">
    <property type="entry name" value="ABC_TM1"/>
    <property type="match status" value="1"/>
</dbReference>
<comment type="similarity">
    <text evidence="7">Belongs to the binding-protein-dependent transport system permease family.</text>
</comment>
<evidence type="ECO:0000259" key="8">
    <source>
        <dbReference type="PROSITE" id="PS50928"/>
    </source>
</evidence>
<evidence type="ECO:0000256" key="6">
    <source>
        <dbReference type="ARBA" id="ARBA00023136"/>
    </source>
</evidence>
<evidence type="ECO:0000256" key="4">
    <source>
        <dbReference type="ARBA" id="ARBA00022692"/>
    </source>
</evidence>
<name>A0ABT4BSB4_9FIRM</name>
<keyword evidence="3" id="KW-1003">Cell membrane</keyword>